<keyword evidence="2" id="KW-0227">DNA damage</keyword>
<dbReference type="InterPro" id="IPR018552">
    <property type="entry name" value="CENP-X"/>
</dbReference>
<accession>A0ABN8AYE9</accession>
<comment type="similarity">
    <text evidence="1">Belongs to the CENP-X/MHF2 family.</text>
</comment>
<dbReference type="Proteomes" id="UP001153292">
    <property type="component" value="Chromosome 19"/>
</dbReference>
<dbReference type="SUPFAM" id="SSF56672">
    <property type="entry name" value="DNA/RNA polymerases"/>
    <property type="match status" value="1"/>
</dbReference>
<sequence length="324" mass="35839">MYRQIVVRPSDRCLQQILWRDDVKLNTVTYGTVSAPFLATRCLMQIGLDCTNQTVTEIIKHDFYVDDLLTGGDNLSSMQGIRNDITDALASAGMTLRKWLSNEPQLVLDSSNSSLNLNIGSDEPNKLLGLGWQSSTDKLCFPIHLSLPNSKTKRDLLSLHIFTDASESAYGACVYVRSVDVSGVVMVRLLMAKSRVAPIKPTRLELCGALVGARLFVLVFFNSFSTMARNCNENDDDKIDPASVTANVKSSIKQEVIKDLLNGSFQDNKTKLGNDALSLVVEVAKCLVTETCLRASNQALRESCDRVELEHVEKCLPQLMLDFP</sequence>
<organism evidence="5 6">
    <name type="scientific">Chilo suppressalis</name>
    <name type="common">Asiatic rice borer moth</name>
    <dbReference type="NCBI Taxonomy" id="168631"/>
    <lineage>
        <taxon>Eukaryota</taxon>
        <taxon>Metazoa</taxon>
        <taxon>Ecdysozoa</taxon>
        <taxon>Arthropoda</taxon>
        <taxon>Hexapoda</taxon>
        <taxon>Insecta</taxon>
        <taxon>Pterygota</taxon>
        <taxon>Neoptera</taxon>
        <taxon>Endopterygota</taxon>
        <taxon>Lepidoptera</taxon>
        <taxon>Glossata</taxon>
        <taxon>Ditrysia</taxon>
        <taxon>Pyraloidea</taxon>
        <taxon>Crambidae</taxon>
        <taxon>Crambinae</taxon>
        <taxon>Chilo</taxon>
    </lineage>
</organism>
<keyword evidence="4" id="KW-0234">DNA repair</keyword>
<gene>
    <name evidence="5" type="ORF">CHILSU_LOCUS4633</name>
</gene>
<protein>
    <recommendedName>
        <fullName evidence="7">Centromere protein X</fullName>
    </recommendedName>
</protein>
<evidence type="ECO:0000256" key="1">
    <source>
        <dbReference type="ARBA" id="ARBA00009359"/>
    </source>
</evidence>
<evidence type="ECO:0000256" key="2">
    <source>
        <dbReference type="ARBA" id="ARBA00022763"/>
    </source>
</evidence>
<name>A0ABN8AYE9_CHISP</name>
<keyword evidence="6" id="KW-1185">Reference proteome</keyword>
<evidence type="ECO:0000313" key="6">
    <source>
        <dbReference type="Proteomes" id="UP001153292"/>
    </source>
</evidence>
<dbReference type="InterPro" id="IPR008042">
    <property type="entry name" value="Retrotrans_Pao"/>
</dbReference>
<proteinExistence type="inferred from homology"/>
<evidence type="ECO:0000256" key="4">
    <source>
        <dbReference type="ARBA" id="ARBA00023204"/>
    </source>
</evidence>
<dbReference type="EMBL" id="OU963912">
    <property type="protein sequence ID" value="CAH0401410.1"/>
    <property type="molecule type" value="Genomic_DNA"/>
</dbReference>
<keyword evidence="3" id="KW-0238">DNA-binding</keyword>
<reference evidence="5" key="1">
    <citation type="submission" date="2021-12" db="EMBL/GenBank/DDBJ databases">
        <authorList>
            <person name="King R."/>
        </authorList>
    </citation>
    <scope>NUCLEOTIDE SEQUENCE</scope>
</reference>
<dbReference type="Pfam" id="PF05380">
    <property type="entry name" value="Peptidase_A17"/>
    <property type="match status" value="1"/>
</dbReference>
<dbReference type="Pfam" id="PF09415">
    <property type="entry name" value="CENP-X"/>
    <property type="match status" value="1"/>
</dbReference>
<evidence type="ECO:0008006" key="7">
    <source>
        <dbReference type="Google" id="ProtNLM"/>
    </source>
</evidence>
<dbReference type="InterPro" id="IPR043502">
    <property type="entry name" value="DNA/RNA_pol_sf"/>
</dbReference>
<evidence type="ECO:0000313" key="5">
    <source>
        <dbReference type="EMBL" id="CAH0401410.1"/>
    </source>
</evidence>
<dbReference type="PANTHER" id="PTHR47331">
    <property type="entry name" value="PHD-TYPE DOMAIN-CONTAINING PROTEIN"/>
    <property type="match status" value="1"/>
</dbReference>
<dbReference type="Gene3D" id="6.10.130.30">
    <property type="match status" value="1"/>
</dbReference>
<dbReference type="CDD" id="cd22921">
    <property type="entry name" value="HFD_CENP-X"/>
    <property type="match status" value="1"/>
</dbReference>
<evidence type="ECO:0000256" key="3">
    <source>
        <dbReference type="ARBA" id="ARBA00023125"/>
    </source>
</evidence>